<dbReference type="Gene3D" id="1.20.1740.10">
    <property type="entry name" value="Amino acid/polyamine transporter I"/>
    <property type="match status" value="1"/>
</dbReference>
<evidence type="ECO:0000256" key="5">
    <source>
        <dbReference type="ARBA" id="ARBA00022970"/>
    </source>
</evidence>
<feature type="transmembrane region" description="Helical" evidence="9">
    <location>
        <begin position="434"/>
        <end position="456"/>
    </location>
</feature>
<feature type="compositionally biased region" description="Low complexity" evidence="8">
    <location>
        <begin position="21"/>
        <end position="32"/>
    </location>
</feature>
<feature type="transmembrane region" description="Helical" evidence="9">
    <location>
        <begin position="43"/>
        <end position="64"/>
    </location>
</feature>
<reference evidence="11 12" key="1">
    <citation type="submission" date="2018-12" db="EMBL/GenBank/DDBJ databases">
        <authorList>
            <consortium name="Pathogen Informatics"/>
        </authorList>
    </citation>
    <scope>NUCLEOTIDE SEQUENCE [LARGE SCALE GENOMIC DNA]</scope>
    <source>
        <strain evidence="11 12">NCTC11636</strain>
    </source>
</reference>
<comment type="similarity">
    <text evidence="2">Belongs to the amino acid-polyamine-organocation (APC) superfamily. Amino acid transporter (AAT) (TC 2.A.3.1) family.</text>
</comment>
<dbReference type="EMBL" id="LR134350">
    <property type="protein sequence ID" value="VEG26364.1"/>
    <property type="molecule type" value="Genomic_DNA"/>
</dbReference>
<proteinExistence type="inferred from homology"/>
<feature type="region of interest" description="Disordered" evidence="8">
    <location>
        <begin position="1"/>
        <end position="33"/>
    </location>
</feature>
<dbReference type="GO" id="GO:0015171">
    <property type="term" value="F:amino acid transmembrane transporter activity"/>
    <property type="evidence" value="ECO:0007669"/>
    <property type="project" value="TreeGrafter"/>
</dbReference>
<dbReference type="InterPro" id="IPR004841">
    <property type="entry name" value="AA-permease/SLC12A_dom"/>
</dbReference>
<feature type="compositionally biased region" description="Basic and acidic residues" evidence="8">
    <location>
        <begin position="1"/>
        <end position="20"/>
    </location>
</feature>
<keyword evidence="7 9" id="KW-0472">Membrane</keyword>
<evidence type="ECO:0000256" key="8">
    <source>
        <dbReference type="SAM" id="MobiDB-lite"/>
    </source>
</evidence>
<evidence type="ECO:0000313" key="12">
    <source>
        <dbReference type="Proteomes" id="UP000266895"/>
    </source>
</evidence>
<feature type="transmembrane region" description="Helical" evidence="9">
    <location>
        <begin position="124"/>
        <end position="145"/>
    </location>
</feature>
<comment type="subcellular location">
    <subcellularLocation>
        <location evidence="1">Membrane</location>
        <topology evidence="1">Multi-pass membrane protein</topology>
    </subcellularLocation>
</comment>
<feature type="transmembrane region" description="Helical" evidence="9">
    <location>
        <begin position="390"/>
        <end position="413"/>
    </location>
</feature>
<feature type="transmembrane region" description="Helical" evidence="9">
    <location>
        <begin position="181"/>
        <end position="205"/>
    </location>
</feature>
<keyword evidence="4 9" id="KW-0812">Transmembrane</keyword>
<dbReference type="PIRSF" id="PIRSF006060">
    <property type="entry name" value="AA_transporter"/>
    <property type="match status" value="1"/>
</dbReference>
<dbReference type="PROSITE" id="PS00218">
    <property type="entry name" value="AMINO_ACID_PERMEASE_1"/>
    <property type="match status" value="1"/>
</dbReference>
<feature type="transmembrane region" description="Helical" evidence="9">
    <location>
        <begin position="217"/>
        <end position="237"/>
    </location>
</feature>
<evidence type="ECO:0000256" key="3">
    <source>
        <dbReference type="ARBA" id="ARBA00022448"/>
    </source>
</evidence>
<evidence type="ECO:0000256" key="6">
    <source>
        <dbReference type="ARBA" id="ARBA00022989"/>
    </source>
</evidence>
<evidence type="ECO:0000256" key="2">
    <source>
        <dbReference type="ARBA" id="ARBA00008583"/>
    </source>
</evidence>
<dbReference type="FunFam" id="1.20.1740.10:FF:000001">
    <property type="entry name" value="Amino acid permease"/>
    <property type="match status" value="1"/>
</dbReference>
<evidence type="ECO:0000256" key="7">
    <source>
        <dbReference type="ARBA" id="ARBA00023136"/>
    </source>
</evidence>
<feature type="transmembrane region" description="Helical" evidence="9">
    <location>
        <begin position="151"/>
        <end position="169"/>
    </location>
</feature>
<evidence type="ECO:0000256" key="9">
    <source>
        <dbReference type="SAM" id="Phobius"/>
    </source>
</evidence>
<gene>
    <name evidence="11" type="primary">lysP_2</name>
    <name evidence="11" type="ORF">NCTC11636_00489</name>
</gene>
<feature type="transmembrane region" description="Helical" evidence="9">
    <location>
        <begin position="468"/>
        <end position="484"/>
    </location>
</feature>
<evidence type="ECO:0000259" key="10">
    <source>
        <dbReference type="Pfam" id="PF00324"/>
    </source>
</evidence>
<dbReference type="KEGG" id="ahw:NCTC11636_00489"/>
<feature type="transmembrane region" description="Helical" evidence="9">
    <location>
        <begin position="312"/>
        <end position="336"/>
    </location>
</feature>
<protein>
    <submittedName>
        <fullName evidence="11">Lysine-specific permease</fullName>
    </submittedName>
</protein>
<dbReference type="InterPro" id="IPR050524">
    <property type="entry name" value="APC_YAT"/>
</dbReference>
<sequence length="504" mass="53356">MSTAHPHDPHDAPVDLHGPEEPGAGQAPAPDQGLRRSLRTRHLNMIAIGGAIGTGLFVASGATISQAGPGGALAAYCLVGLMVWLIMQSLGEMAAYLPVAGSFGEYGTRFVSPSFGFAIGWNYWFNWAITVAAELVAAALVMKYWFPEVPAIVWSGLFLLVLFSINVLSTRAYGESEFWFAAIKVTAVIVFLALGVAMITGVIGQAPGTVNWTRGEAPFVGGGTGVLIVLLLAGYSFQGTELIGTAAGEAENPETTIPRAVRTIFWRILLFYVGAIAVIGFLIPYTDPNLLNSSEENVSISPFTLIFDKAGVLAAASIMNAVILTSVLSAGTSGLYSSTRMLFALAERGHAPRFLTRLSRHQVPMNALVATTLVGLAGFLTSLVGDGRAYELLLTVSALAGFITWAGISWCHWRFRAALRAQGRDLSTLPYRARFFPAGAVVALVACTAIIVGQAYDPLASGAPVGEVLMSYVGVPFFFALWWGHKLVTRAPGVDPATADLGRS</sequence>
<dbReference type="AlphaFoldDB" id="A0A3S4REE0"/>
<dbReference type="PANTHER" id="PTHR43341:SF1">
    <property type="entry name" value="GENERAL AMINO-ACID PERMEASE GAP1"/>
    <property type="match status" value="1"/>
</dbReference>
<evidence type="ECO:0000313" key="11">
    <source>
        <dbReference type="EMBL" id="VEG26364.1"/>
    </source>
</evidence>
<feature type="transmembrane region" description="Helical" evidence="9">
    <location>
        <begin position="363"/>
        <end position="384"/>
    </location>
</feature>
<keyword evidence="3" id="KW-0813">Transport</keyword>
<organism evidence="11 12">
    <name type="scientific">Actinomyces howellii</name>
    <dbReference type="NCBI Taxonomy" id="52771"/>
    <lineage>
        <taxon>Bacteria</taxon>
        <taxon>Bacillati</taxon>
        <taxon>Actinomycetota</taxon>
        <taxon>Actinomycetes</taxon>
        <taxon>Actinomycetales</taxon>
        <taxon>Actinomycetaceae</taxon>
        <taxon>Actinomyces</taxon>
    </lineage>
</organism>
<keyword evidence="6 9" id="KW-1133">Transmembrane helix</keyword>
<name>A0A3S4REE0_9ACTO</name>
<feature type="domain" description="Amino acid permease/ SLC12A" evidence="10">
    <location>
        <begin position="42"/>
        <end position="490"/>
    </location>
</feature>
<dbReference type="Pfam" id="PF00324">
    <property type="entry name" value="AA_permease"/>
    <property type="match status" value="1"/>
</dbReference>
<dbReference type="Proteomes" id="UP000266895">
    <property type="component" value="Chromosome"/>
</dbReference>
<keyword evidence="12" id="KW-1185">Reference proteome</keyword>
<feature type="transmembrane region" description="Helical" evidence="9">
    <location>
        <begin position="70"/>
        <end position="87"/>
    </location>
</feature>
<feature type="transmembrane region" description="Helical" evidence="9">
    <location>
        <begin position="264"/>
        <end position="285"/>
    </location>
</feature>
<dbReference type="GO" id="GO:0016020">
    <property type="term" value="C:membrane"/>
    <property type="evidence" value="ECO:0007669"/>
    <property type="project" value="UniProtKB-SubCell"/>
</dbReference>
<evidence type="ECO:0000256" key="1">
    <source>
        <dbReference type="ARBA" id="ARBA00004141"/>
    </source>
</evidence>
<evidence type="ECO:0000256" key="4">
    <source>
        <dbReference type="ARBA" id="ARBA00022692"/>
    </source>
</evidence>
<accession>A0A3S4REE0</accession>
<dbReference type="PANTHER" id="PTHR43341">
    <property type="entry name" value="AMINO ACID PERMEASE"/>
    <property type="match status" value="1"/>
</dbReference>
<dbReference type="InterPro" id="IPR004840">
    <property type="entry name" value="Amino_acid_permease_CS"/>
</dbReference>
<keyword evidence="5" id="KW-0029">Amino-acid transport</keyword>